<evidence type="ECO:0000256" key="3">
    <source>
        <dbReference type="ARBA" id="ARBA00022475"/>
    </source>
</evidence>
<dbReference type="EMBL" id="CP012808">
    <property type="protein sequence ID" value="ALH95362.1"/>
    <property type="molecule type" value="Genomic_DNA"/>
</dbReference>
<evidence type="ECO:0000256" key="8">
    <source>
        <dbReference type="ARBA" id="ARBA00023136"/>
    </source>
</evidence>
<feature type="transmembrane region" description="Helical" evidence="11">
    <location>
        <begin position="12"/>
        <end position="37"/>
    </location>
</feature>
<evidence type="ECO:0000313" key="13">
    <source>
        <dbReference type="EMBL" id="ALH95362.1"/>
    </source>
</evidence>
<evidence type="ECO:0000256" key="10">
    <source>
        <dbReference type="ARBA" id="ARBA00030775"/>
    </source>
</evidence>
<evidence type="ECO:0000256" key="4">
    <source>
        <dbReference type="ARBA" id="ARBA00022481"/>
    </source>
</evidence>
<comment type="similarity">
    <text evidence="9">Belongs to the GSP H family.</text>
</comment>
<keyword evidence="14" id="KW-1185">Reference proteome</keyword>
<evidence type="ECO:0000256" key="5">
    <source>
        <dbReference type="ARBA" id="ARBA00022519"/>
    </source>
</evidence>
<evidence type="ECO:0000256" key="9">
    <source>
        <dbReference type="ARBA" id="ARBA00025772"/>
    </source>
</evidence>
<comment type="subcellular location">
    <subcellularLocation>
        <location evidence="1">Cell inner membrane</location>
        <topology evidence="1">Single-pass membrane protein</topology>
    </subcellularLocation>
</comment>
<dbReference type="RefSeq" id="WP_054581254.1">
    <property type="nucleotide sequence ID" value="NZ_CP012808.1"/>
</dbReference>
<reference evidence="13 14" key="1">
    <citation type="journal article" date="2015" name="Int. J. Syst. Evol. Microbiol.">
        <title>Acinetobacter equi sp. nov. isolated from horse faeces.</title>
        <authorList>
            <person name="Poppel M.T."/>
            <person name="Skiebe E."/>
            <person name="Laue M."/>
            <person name="Bergmann H."/>
            <person name="Ebersberger I."/>
            <person name="Garn T."/>
            <person name="Fruth A."/>
            <person name="Baumgardt S."/>
            <person name="Busse H.J."/>
            <person name="Wilharm G."/>
        </authorList>
    </citation>
    <scope>NUCLEOTIDE SEQUENCE [LARGE SCALE GENOMIC DNA]</scope>
    <source>
        <strain evidence="13 14">114</strain>
    </source>
</reference>
<dbReference type="OrthoDB" id="6120962at2"/>
<dbReference type="InterPro" id="IPR012902">
    <property type="entry name" value="N_methyl_site"/>
</dbReference>
<keyword evidence="7 11" id="KW-1133">Transmembrane helix</keyword>
<proteinExistence type="inferred from homology"/>
<dbReference type="InterPro" id="IPR022346">
    <property type="entry name" value="T2SS_GspH"/>
</dbReference>
<evidence type="ECO:0000256" key="7">
    <source>
        <dbReference type="ARBA" id="ARBA00022989"/>
    </source>
</evidence>
<dbReference type="STRING" id="1324350.AOY20_07330"/>
<gene>
    <name evidence="13" type="ORF">AOY20_07330</name>
</gene>
<feature type="domain" description="General secretion pathway GspH" evidence="12">
    <location>
        <begin position="46"/>
        <end position="164"/>
    </location>
</feature>
<dbReference type="Gene3D" id="3.55.40.10">
    <property type="entry name" value="minor pseudopilin epsh domain"/>
    <property type="match status" value="1"/>
</dbReference>
<keyword evidence="6 11" id="KW-0812">Transmembrane</keyword>
<name>A0A0N9VDY3_9GAMM</name>
<evidence type="ECO:0000313" key="14">
    <source>
        <dbReference type="Proteomes" id="UP000064939"/>
    </source>
</evidence>
<dbReference type="KEGG" id="aei:AOY20_07330"/>
<evidence type="ECO:0000259" key="12">
    <source>
        <dbReference type="Pfam" id="PF12019"/>
    </source>
</evidence>
<dbReference type="InterPro" id="IPR045584">
    <property type="entry name" value="Pilin-like"/>
</dbReference>
<protein>
    <recommendedName>
        <fullName evidence="2">Type II secretion system protein H</fullName>
    </recommendedName>
    <alternativeName>
        <fullName evidence="10">General secretion pathway protein H</fullName>
    </alternativeName>
</protein>
<keyword evidence="5" id="KW-0997">Cell inner membrane</keyword>
<evidence type="ECO:0000256" key="11">
    <source>
        <dbReference type="SAM" id="Phobius"/>
    </source>
</evidence>
<accession>A0A0N9VDY3</accession>
<dbReference type="Pfam" id="PF07963">
    <property type="entry name" value="N_methyl"/>
    <property type="match status" value="1"/>
</dbReference>
<keyword evidence="4" id="KW-0488">Methylation</keyword>
<dbReference type="AlphaFoldDB" id="A0A0N9VDY3"/>
<evidence type="ECO:0000256" key="6">
    <source>
        <dbReference type="ARBA" id="ARBA00022692"/>
    </source>
</evidence>
<sequence>MMPYNKNSGFSLVETLAIITILAIIASISVPYFHIFFAKQEAIQTIRTLNGFLKSAKNEASVRHARIVICSSSNYEQCENNNWNNKIIAFLDSNANRKIDHHDVVLKTESLQLKYGQLSWKAALNSPNIIFNQELGLPIGYNGSFYYCNHTHAIYHKIILSKMGHVRTETLDNC</sequence>
<keyword evidence="3" id="KW-1003">Cell membrane</keyword>
<dbReference type="PROSITE" id="PS00409">
    <property type="entry name" value="PROKAR_NTER_METHYL"/>
    <property type="match status" value="1"/>
</dbReference>
<evidence type="ECO:0000256" key="1">
    <source>
        <dbReference type="ARBA" id="ARBA00004377"/>
    </source>
</evidence>
<keyword evidence="8 11" id="KW-0472">Membrane</keyword>
<evidence type="ECO:0000256" key="2">
    <source>
        <dbReference type="ARBA" id="ARBA00021549"/>
    </source>
</evidence>
<dbReference type="Proteomes" id="UP000064939">
    <property type="component" value="Chromosome"/>
</dbReference>
<dbReference type="SUPFAM" id="SSF54523">
    <property type="entry name" value="Pili subunits"/>
    <property type="match status" value="1"/>
</dbReference>
<dbReference type="GO" id="GO:0015627">
    <property type="term" value="C:type II protein secretion system complex"/>
    <property type="evidence" value="ECO:0007669"/>
    <property type="project" value="InterPro"/>
</dbReference>
<dbReference type="GO" id="GO:0015628">
    <property type="term" value="P:protein secretion by the type II secretion system"/>
    <property type="evidence" value="ECO:0007669"/>
    <property type="project" value="InterPro"/>
</dbReference>
<dbReference type="GO" id="GO:0005886">
    <property type="term" value="C:plasma membrane"/>
    <property type="evidence" value="ECO:0007669"/>
    <property type="project" value="UniProtKB-SubCell"/>
</dbReference>
<dbReference type="Pfam" id="PF12019">
    <property type="entry name" value="GspH"/>
    <property type="match status" value="1"/>
</dbReference>
<organism evidence="13 14">
    <name type="scientific">Acinetobacter equi</name>
    <dbReference type="NCBI Taxonomy" id="1324350"/>
    <lineage>
        <taxon>Bacteria</taxon>
        <taxon>Pseudomonadati</taxon>
        <taxon>Pseudomonadota</taxon>
        <taxon>Gammaproteobacteria</taxon>
        <taxon>Moraxellales</taxon>
        <taxon>Moraxellaceae</taxon>
        <taxon>Acinetobacter</taxon>
    </lineage>
</organism>